<protein>
    <recommendedName>
        <fullName evidence="6">O-antigen ligase-related domain-containing protein</fullName>
    </recommendedName>
</protein>
<evidence type="ECO:0000313" key="8">
    <source>
        <dbReference type="Proteomes" id="UP000270856"/>
    </source>
</evidence>
<feature type="transmembrane region" description="Helical" evidence="5">
    <location>
        <begin position="204"/>
        <end position="224"/>
    </location>
</feature>
<reference evidence="7 8" key="1">
    <citation type="submission" date="2018-11" db="EMBL/GenBank/DDBJ databases">
        <title>Aureibaculum marinum gen. nov., sp. nov., a member of the family Flavobacteriaceae isolated from the Bohai Sea.</title>
        <authorList>
            <person name="Ji X."/>
        </authorList>
    </citation>
    <scope>NUCLEOTIDE SEQUENCE [LARGE SCALE GENOMIC DNA]</scope>
    <source>
        <strain evidence="7 8">BH-SD17</strain>
    </source>
</reference>
<dbReference type="Proteomes" id="UP000270856">
    <property type="component" value="Unassembled WGS sequence"/>
</dbReference>
<dbReference type="GO" id="GO:0016020">
    <property type="term" value="C:membrane"/>
    <property type="evidence" value="ECO:0007669"/>
    <property type="project" value="UniProtKB-SubCell"/>
</dbReference>
<accession>A0A3N4NRY8</accession>
<dbReference type="InterPro" id="IPR051533">
    <property type="entry name" value="WaaL-like"/>
</dbReference>
<evidence type="ECO:0000259" key="6">
    <source>
        <dbReference type="Pfam" id="PF04932"/>
    </source>
</evidence>
<dbReference type="InterPro" id="IPR007016">
    <property type="entry name" value="O-antigen_ligase-rel_domated"/>
</dbReference>
<feature type="transmembrane region" description="Helical" evidence="5">
    <location>
        <begin position="299"/>
        <end position="324"/>
    </location>
</feature>
<gene>
    <name evidence="7" type="ORF">EGM88_12330</name>
</gene>
<feature type="transmembrane region" description="Helical" evidence="5">
    <location>
        <begin position="48"/>
        <end position="66"/>
    </location>
</feature>
<keyword evidence="8" id="KW-1185">Reference proteome</keyword>
<dbReference type="PANTHER" id="PTHR37422:SF13">
    <property type="entry name" value="LIPOPOLYSACCHARIDE BIOSYNTHESIS PROTEIN PA4999-RELATED"/>
    <property type="match status" value="1"/>
</dbReference>
<feature type="transmembrane region" description="Helical" evidence="5">
    <location>
        <begin position="336"/>
        <end position="369"/>
    </location>
</feature>
<feature type="transmembrane region" description="Helical" evidence="5">
    <location>
        <begin position="23"/>
        <end position="42"/>
    </location>
</feature>
<evidence type="ECO:0000313" key="7">
    <source>
        <dbReference type="EMBL" id="RPD94359.1"/>
    </source>
</evidence>
<evidence type="ECO:0000256" key="5">
    <source>
        <dbReference type="SAM" id="Phobius"/>
    </source>
</evidence>
<evidence type="ECO:0000256" key="2">
    <source>
        <dbReference type="ARBA" id="ARBA00022692"/>
    </source>
</evidence>
<dbReference type="PANTHER" id="PTHR37422">
    <property type="entry name" value="TEICHURONIC ACID BIOSYNTHESIS PROTEIN TUAE"/>
    <property type="match status" value="1"/>
</dbReference>
<evidence type="ECO:0000256" key="1">
    <source>
        <dbReference type="ARBA" id="ARBA00004141"/>
    </source>
</evidence>
<feature type="transmembrane region" description="Helical" evidence="5">
    <location>
        <begin position="127"/>
        <end position="148"/>
    </location>
</feature>
<dbReference type="EMBL" id="RPFJ01000018">
    <property type="protein sequence ID" value="RPD94359.1"/>
    <property type="molecule type" value="Genomic_DNA"/>
</dbReference>
<proteinExistence type="predicted"/>
<feature type="domain" description="O-antigen ligase-related" evidence="6">
    <location>
        <begin position="163"/>
        <end position="317"/>
    </location>
</feature>
<comment type="subcellular location">
    <subcellularLocation>
        <location evidence="1">Membrane</location>
        <topology evidence="1">Multi-pass membrane protein</topology>
    </subcellularLocation>
</comment>
<dbReference type="AlphaFoldDB" id="A0A3N4NRY8"/>
<name>A0A3N4NRY8_9FLAO</name>
<keyword evidence="4 5" id="KW-0472">Membrane</keyword>
<evidence type="ECO:0000256" key="3">
    <source>
        <dbReference type="ARBA" id="ARBA00022989"/>
    </source>
</evidence>
<keyword evidence="2 5" id="KW-0812">Transmembrane</keyword>
<comment type="caution">
    <text evidence="7">The sequence shown here is derived from an EMBL/GenBank/DDBJ whole genome shotgun (WGS) entry which is preliminary data.</text>
</comment>
<dbReference type="Pfam" id="PF04932">
    <property type="entry name" value="Wzy_C"/>
    <property type="match status" value="1"/>
</dbReference>
<keyword evidence="3 5" id="KW-1133">Transmembrane helix</keyword>
<organism evidence="7 8">
    <name type="scientific">Aureibaculum marinum</name>
    <dbReference type="NCBI Taxonomy" id="2487930"/>
    <lineage>
        <taxon>Bacteria</taxon>
        <taxon>Pseudomonadati</taxon>
        <taxon>Bacteroidota</taxon>
        <taxon>Flavobacteriia</taxon>
        <taxon>Flavobacteriales</taxon>
        <taxon>Flavobacteriaceae</taxon>
        <taxon>Aureibaculum</taxon>
    </lineage>
</organism>
<feature type="transmembrane region" description="Helical" evidence="5">
    <location>
        <begin position="160"/>
        <end position="192"/>
    </location>
</feature>
<feature type="transmembrane region" description="Helical" evidence="5">
    <location>
        <begin position="78"/>
        <end position="100"/>
    </location>
</feature>
<evidence type="ECO:0000256" key="4">
    <source>
        <dbReference type="ARBA" id="ARBA00023136"/>
    </source>
</evidence>
<sequence length="385" mass="43753">MYLGVILLFFYAKKGKPVKIPRYAIFYLLFVIYAYISEFIFLDRDFKSIFLVSNPMIGSFLALIIVENLEVRLKYMNSILKFSNILLIVAFIVILLQQVIGQEFMTNPDYMRDWGGGDETESRLVSIYSYISPVAVGFGFVPVFILITELLIKSKKNKKLLLYVLLGLLFSFLTKTRWIMLNALMVFLLLYFNHRKQLTSFYKYLILVPSIVVIALFVGESFGLKTMGIVEDRILEKDSGGVGKGSASSRILAFTAFSQVYMDNPILGRGNVKYGMAGTGEQDSKLKKILGGKSSQLHVGYLSLLYIYGLVGGIFFLGFIYLILKRLYKNAEKTGYYGPFVAFLGFALANLTLVTFTFFEMGLILALLFNKFYLQSLKQKDLKIN</sequence>